<accession>K1SNS2</accession>
<protein>
    <submittedName>
        <fullName evidence="2">Uncharacterized protein</fullName>
    </submittedName>
</protein>
<comment type="caution">
    <text evidence="2">The sequence shown here is derived from an EMBL/GenBank/DDBJ whole genome shotgun (WGS) entry which is preliminary data.</text>
</comment>
<dbReference type="EMBL" id="AJWZ01007940">
    <property type="protein sequence ID" value="EKC55515.1"/>
    <property type="molecule type" value="Genomic_DNA"/>
</dbReference>
<proteinExistence type="predicted"/>
<gene>
    <name evidence="2" type="ORF">OBE_11526</name>
</gene>
<comment type="subcellular location">
    <subcellularLocation>
        <location evidence="1">Cell envelope</location>
    </subcellularLocation>
</comment>
<reference evidence="2" key="1">
    <citation type="journal article" date="2013" name="Environ. Microbiol.">
        <title>Microbiota from the distal guts of lean and obese adolescents exhibit partial functional redundancy besides clear differences in community structure.</title>
        <authorList>
            <person name="Ferrer M."/>
            <person name="Ruiz A."/>
            <person name="Lanza F."/>
            <person name="Haange S.B."/>
            <person name="Oberbach A."/>
            <person name="Till H."/>
            <person name="Bargiela R."/>
            <person name="Campoy C."/>
            <person name="Segura M.T."/>
            <person name="Richter M."/>
            <person name="von Bergen M."/>
            <person name="Seifert J."/>
            <person name="Suarez A."/>
        </authorList>
    </citation>
    <scope>NUCLEOTIDE SEQUENCE</scope>
</reference>
<evidence type="ECO:0000256" key="1">
    <source>
        <dbReference type="ARBA" id="ARBA00004196"/>
    </source>
</evidence>
<dbReference type="InterPro" id="IPR042229">
    <property type="entry name" value="Listeria/Bacterioides_rpt_sf"/>
</dbReference>
<sequence>MDYSYHMYNNETIYEGETVTPVTHLTENNYTRVGYVFTGWNTKQDGSGVSFTDKEEIYNLSSSDWNDQSTWTDTDRGTITLYAQWRKSESTLVIDANGGRYNGVDKYSLTEPYSSKYLLQKNLIVSPNGYTVAFETNGGTNVDTITGTMHFVEWMQIQPFNGFVTNDTYMFMAPDRNIDTLKAVYQSDPITLPVTTKDGWSFGGWYYDPDFSLPAGGAGDQIIPSKDMTLYAQWVDLRLQAVDNYEVNDGKGAVDLSWSQSDQNNKTYLVYQKKRMERGSGSTVQMTSAARQSLIRHIRLTDKQSNILYRIQVSIL</sequence>
<dbReference type="InterPro" id="IPR013378">
    <property type="entry name" value="InlB-like_B-rpt"/>
</dbReference>
<evidence type="ECO:0000313" key="2">
    <source>
        <dbReference type="EMBL" id="EKC55515.1"/>
    </source>
</evidence>
<organism evidence="2">
    <name type="scientific">human gut metagenome</name>
    <dbReference type="NCBI Taxonomy" id="408170"/>
    <lineage>
        <taxon>unclassified sequences</taxon>
        <taxon>metagenomes</taxon>
        <taxon>organismal metagenomes</taxon>
    </lineage>
</organism>
<dbReference type="AlphaFoldDB" id="K1SNS2"/>
<dbReference type="Gene3D" id="2.60.40.4270">
    <property type="entry name" value="Listeria-Bacteroides repeat domain"/>
    <property type="match status" value="2"/>
</dbReference>
<dbReference type="GO" id="GO:0030313">
    <property type="term" value="C:cell envelope"/>
    <property type="evidence" value="ECO:0007669"/>
    <property type="project" value="UniProtKB-SubCell"/>
</dbReference>
<dbReference type="Pfam" id="PF09479">
    <property type="entry name" value="Flg_new"/>
    <property type="match status" value="2"/>
</dbReference>
<name>K1SNS2_9ZZZZ</name>